<dbReference type="Gene3D" id="3.40.50.1820">
    <property type="entry name" value="alpha/beta hydrolase"/>
    <property type="match status" value="1"/>
</dbReference>
<dbReference type="PANTHER" id="PTHR43798:SF33">
    <property type="entry name" value="HYDROLASE, PUTATIVE (AFU_ORTHOLOGUE AFUA_2G14860)-RELATED"/>
    <property type="match status" value="1"/>
</dbReference>
<name>A0A317FCV8_9PROT</name>
<dbReference type="AlphaFoldDB" id="A0A317FCV8"/>
<dbReference type="Pfam" id="PF00561">
    <property type="entry name" value="Abhydrolase_1"/>
    <property type="match status" value="1"/>
</dbReference>
<reference evidence="3" key="1">
    <citation type="submission" date="2018-05" db="EMBL/GenBank/DDBJ databases">
        <authorList>
            <person name="Du Z."/>
            <person name="Wang X."/>
        </authorList>
    </citation>
    <scope>NUCLEOTIDE SEQUENCE [LARGE SCALE GENOMIC DNA]</scope>
    <source>
        <strain evidence="3">CQN31</strain>
    </source>
</reference>
<evidence type="ECO:0000313" key="2">
    <source>
        <dbReference type="EMBL" id="PWS36343.1"/>
    </source>
</evidence>
<feature type="domain" description="AB hydrolase-1" evidence="1">
    <location>
        <begin position="30"/>
        <end position="248"/>
    </location>
</feature>
<dbReference type="InterPro" id="IPR050266">
    <property type="entry name" value="AB_hydrolase_sf"/>
</dbReference>
<dbReference type="GO" id="GO:0016020">
    <property type="term" value="C:membrane"/>
    <property type="evidence" value="ECO:0007669"/>
    <property type="project" value="TreeGrafter"/>
</dbReference>
<evidence type="ECO:0000259" key="1">
    <source>
        <dbReference type="Pfam" id="PF00561"/>
    </source>
</evidence>
<dbReference type="Proteomes" id="UP000245765">
    <property type="component" value="Unassembled WGS sequence"/>
</dbReference>
<dbReference type="InterPro" id="IPR000073">
    <property type="entry name" value="AB_hydrolase_1"/>
</dbReference>
<keyword evidence="2" id="KW-0378">Hydrolase</keyword>
<proteinExistence type="predicted"/>
<evidence type="ECO:0000313" key="3">
    <source>
        <dbReference type="Proteomes" id="UP000245765"/>
    </source>
</evidence>
<organism evidence="2 3">
    <name type="scientific">Falsiroseomonas bella</name>
    <dbReference type="NCBI Taxonomy" id="2184016"/>
    <lineage>
        <taxon>Bacteria</taxon>
        <taxon>Pseudomonadati</taxon>
        <taxon>Pseudomonadota</taxon>
        <taxon>Alphaproteobacteria</taxon>
        <taxon>Acetobacterales</taxon>
        <taxon>Roseomonadaceae</taxon>
        <taxon>Falsiroseomonas</taxon>
    </lineage>
</organism>
<comment type="caution">
    <text evidence="2">The sequence shown here is derived from an EMBL/GenBank/DDBJ whole genome shotgun (WGS) entry which is preliminary data.</text>
</comment>
<dbReference type="OrthoDB" id="9804723at2"/>
<dbReference type="SUPFAM" id="SSF53474">
    <property type="entry name" value="alpha/beta-Hydrolases"/>
    <property type="match status" value="1"/>
</dbReference>
<gene>
    <name evidence="2" type="ORF">DFH01_14305</name>
</gene>
<dbReference type="PANTHER" id="PTHR43798">
    <property type="entry name" value="MONOACYLGLYCEROL LIPASE"/>
    <property type="match status" value="1"/>
</dbReference>
<keyword evidence="3" id="KW-1185">Reference proteome</keyword>
<dbReference type="EMBL" id="QGNA01000003">
    <property type="protein sequence ID" value="PWS36343.1"/>
    <property type="molecule type" value="Genomic_DNA"/>
</dbReference>
<dbReference type="InterPro" id="IPR029058">
    <property type="entry name" value="AB_hydrolase_fold"/>
</dbReference>
<dbReference type="PRINTS" id="PR00111">
    <property type="entry name" value="ABHYDROLASE"/>
</dbReference>
<dbReference type="GO" id="GO:0016787">
    <property type="term" value="F:hydrolase activity"/>
    <property type="evidence" value="ECO:0007669"/>
    <property type="project" value="UniProtKB-KW"/>
</dbReference>
<protein>
    <submittedName>
        <fullName evidence="2">Alpha/beta hydrolase</fullName>
    </submittedName>
</protein>
<accession>A0A317FCV8</accession>
<sequence length="275" mass="30630">MTEGLSFTASDGLRIAYWVDDFTDPWTAPPTLVLLHSAMGNSRRFYSWIPGLARHFRVVRMDLRGHGASEVPKPDVPLSMERFVRDVEELMDTVGARQAHLVGNSAGGYLAQRLAITRPERVLGLAVIGSTPGLSPSALEWLPLIEKEGLTPFLARTIAMRFDVERTDPGMIRWFLQQTGENDPAYIARFIGYMATQEWSAELPRIKAPTLVIYPGGETVGSANSYDTMGERIPDVTMVEYPHMPHNIADMMADRCVTDILAFLTARFGYPKAMP</sequence>
<dbReference type="RefSeq" id="WP_109871136.1">
    <property type="nucleotide sequence ID" value="NZ_QGNA01000003.1"/>
</dbReference>